<proteinExistence type="inferred from homology"/>
<dbReference type="SFLD" id="SFLDS00005">
    <property type="entry name" value="Isoprenoid_Synthase_Type_I"/>
    <property type="match status" value="1"/>
</dbReference>
<reference evidence="7 8" key="1">
    <citation type="submission" date="2016-10" db="EMBL/GenBank/DDBJ databases">
        <authorList>
            <person name="de Groot N.N."/>
        </authorList>
    </citation>
    <scope>NUCLEOTIDE SEQUENCE [LARGE SCALE GENOMIC DNA]</scope>
    <source>
        <strain evidence="7 8">CGMCC 1.10836</strain>
    </source>
</reference>
<dbReference type="EMBL" id="FOCO01000033">
    <property type="protein sequence ID" value="SEN93842.1"/>
    <property type="molecule type" value="Genomic_DNA"/>
</dbReference>
<keyword evidence="3 6" id="KW-0808">Transferase</keyword>
<evidence type="ECO:0000256" key="2">
    <source>
        <dbReference type="ARBA" id="ARBA00006706"/>
    </source>
</evidence>
<dbReference type="Pfam" id="PF00348">
    <property type="entry name" value="polyprenyl_synt"/>
    <property type="match status" value="1"/>
</dbReference>
<evidence type="ECO:0000313" key="8">
    <source>
        <dbReference type="Proteomes" id="UP000183002"/>
    </source>
</evidence>
<dbReference type="PANTHER" id="PTHR12001">
    <property type="entry name" value="GERANYLGERANYL PYROPHOSPHATE SYNTHASE"/>
    <property type="match status" value="1"/>
</dbReference>
<dbReference type="Proteomes" id="UP000183002">
    <property type="component" value="Unassembled WGS sequence"/>
</dbReference>
<keyword evidence="8" id="KW-1185">Reference proteome</keyword>
<dbReference type="InterPro" id="IPR008949">
    <property type="entry name" value="Isoprenoid_synthase_dom_sf"/>
</dbReference>
<dbReference type="GO" id="GO:0004659">
    <property type="term" value="F:prenyltransferase activity"/>
    <property type="evidence" value="ECO:0007669"/>
    <property type="project" value="InterPro"/>
</dbReference>
<dbReference type="PANTHER" id="PTHR12001:SF69">
    <property type="entry name" value="ALL TRANS-POLYPRENYL-DIPHOSPHATE SYNTHASE PDSS1"/>
    <property type="match status" value="1"/>
</dbReference>
<protein>
    <submittedName>
        <fullName evidence="7">Geranylgeranyl diphosphate synthase, type II</fullName>
    </submittedName>
</protein>
<gene>
    <name evidence="7" type="ORF">SAMN05216227_103316</name>
</gene>
<comment type="cofactor">
    <cofactor evidence="1">
        <name>Mg(2+)</name>
        <dbReference type="ChEBI" id="CHEBI:18420"/>
    </cofactor>
</comment>
<dbReference type="AlphaFoldDB" id="A0A1H8KLP7"/>
<organism evidence="7 8">
    <name type="scientific">Pseudorhodobacter antarcticus</name>
    <dbReference type="NCBI Taxonomy" id="1077947"/>
    <lineage>
        <taxon>Bacteria</taxon>
        <taxon>Pseudomonadati</taxon>
        <taxon>Pseudomonadota</taxon>
        <taxon>Alphaproteobacteria</taxon>
        <taxon>Rhodobacterales</taxon>
        <taxon>Paracoccaceae</taxon>
        <taxon>Pseudorhodobacter</taxon>
    </lineage>
</organism>
<dbReference type="SUPFAM" id="SSF48576">
    <property type="entry name" value="Terpenoid synthases"/>
    <property type="match status" value="1"/>
</dbReference>
<evidence type="ECO:0000256" key="3">
    <source>
        <dbReference type="ARBA" id="ARBA00022679"/>
    </source>
</evidence>
<evidence type="ECO:0000256" key="1">
    <source>
        <dbReference type="ARBA" id="ARBA00001946"/>
    </source>
</evidence>
<name>A0A1H8KLP7_9RHOB</name>
<evidence type="ECO:0000256" key="5">
    <source>
        <dbReference type="ARBA" id="ARBA00022842"/>
    </source>
</evidence>
<accession>A0A1H8KLP7</accession>
<keyword evidence="5" id="KW-0460">Magnesium</keyword>
<evidence type="ECO:0000256" key="4">
    <source>
        <dbReference type="ARBA" id="ARBA00022723"/>
    </source>
</evidence>
<dbReference type="InterPro" id="IPR000092">
    <property type="entry name" value="Polyprenyl_synt"/>
</dbReference>
<evidence type="ECO:0000313" key="7">
    <source>
        <dbReference type="EMBL" id="SEN93842.1"/>
    </source>
</evidence>
<dbReference type="GO" id="GO:0046872">
    <property type="term" value="F:metal ion binding"/>
    <property type="evidence" value="ECO:0007669"/>
    <property type="project" value="UniProtKB-KW"/>
</dbReference>
<evidence type="ECO:0000256" key="6">
    <source>
        <dbReference type="RuleBase" id="RU004466"/>
    </source>
</evidence>
<dbReference type="GO" id="GO:0008299">
    <property type="term" value="P:isoprenoid biosynthetic process"/>
    <property type="evidence" value="ECO:0007669"/>
    <property type="project" value="InterPro"/>
</dbReference>
<sequence length="265" mass="27375">MLRCTCETSSPVSDAARYHLTAGGARVRARIGLDAAIALGLSPTTALACAAAPELLHNASLIHDDLQDGDALRRNMPAVWSRYGRDAAISSGDLLISAAYKAIALHPNAGAAICAMHDAVSVTIRGQAQDCSARNHSSEDCAGIAADKSGPLLALPVRLALIAADAPGQEVAIRAGRAIAIAYQTLDDFVDKAADRATSATNICLSLEAEGHDPAAAISVARTRAQAALMSARQDARDLPNSAGTPLLTLVNRLEAQLKELDNAA</sequence>
<comment type="similarity">
    <text evidence="2 6">Belongs to the FPP/GGPP synthase family.</text>
</comment>
<dbReference type="STRING" id="1077947.SAMN05216227_103316"/>
<dbReference type="Gene3D" id="1.10.600.10">
    <property type="entry name" value="Farnesyl Diphosphate Synthase"/>
    <property type="match status" value="1"/>
</dbReference>
<keyword evidence="4" id="KW-0479">Metal-binding</keyword>